<dbReference type="EMBL" id="CP061800">
    <property type="protein sequence ID" value="QTA93900.1"/>
    <property type="molecule type" value="Genomic_DNA"/>
</dbReference>
<sequence length="39" mass="4913">MYKKKISYFRLFFKSRFSPEIRFRIVHAAFTVRTYYISN</sequence>
<keyword evidence="2" id="KW-1185">Reference proteome</keyword>
<protein>
    <submittedName>
        <fullName evidence="1">Uncharacterized protein</fullName>
    </submittedName>
</protein>
<evidence type="ECO:0000313" key="2">
    <source>
        <dbReference type="Proteomes" id="UP000663722"/>
    </source>
</evidence>
<dbReference type="Proteomes" id="UP000663722">
    <property type="component" value="Chromosome"/>
</dbReference>
<dbReference type="KEGG" id="dmm:dnm_100080"/>
<proteinExistence type="predicted"/>
<organism evidence="1 2">
    <name type="scientific">Desulfonema magnum</name>
    <dbReference type="NCBI Taxonomy" id="45655"/>
    <lineage>
        <taxon>Bacteria</taxon>
        <taxon>Pseudomonadati</taxon>
        <taxon>Thermodesulfobacteriota</taxon>
        <taxon>Desulfobacteria</taxon>
        <taxon>Desulfobacterales</taxon>
        <taxon>Desulfococcaceae</taxon>
        <taxon>Desulfonema</taxon>
    </lineage>
</organism>
<reference evidence="1" key="1">
    <citation type="journal article" date="2021" name="Microb. Physiol.">
        <title>Proteogenomic Insights into the Physiology of Marine, Sulfate-Reducing, Filamentous Desulfonema limicola and Desulfonema magnum.</title>
        <authorList>
            <person name="Schnaars V."/>
            <person name="Wohlbrand L."/>
            <person name="Scheve S."/>
            <person name="Hinrichs C."/>
            <person name="Reinhardt R."/>
            <person name="Rabus R."/>
        </authorList>
    </citation>
    <scope>NUCLEOTIDE SEQUENCE</scope>
    <source>
        <strain evidence="1">4be13</strain>
    </source>
</reference>
<dbReference type="AlphaFoldDB" id="A0A975GU87"/>
<evidence type="ECO:0000313" key="1">
    <source>
        <dbReference type="EMBL" id="QTA93900.1"/>
    </source>
</evidence>
<name>A0A975GU87_9BACT</name>
<gene>
    <name evidence="1" type="ORF">dnm_100080</name>
</gene>
<accession>A0A975GU87</accession>